<dbReference type="EMBL" id="BMAW01007655">
    <property type="protein sequence ID" value="GFT04811.1"/>
    <property type="molecule type" value="Genomic_DNA"/>
</dbReference>
<reference evidence="1" key="1">
    <citation type="submission" date="2020-08" db="EMBL/GenBank/DDBJ databases">
        <title>Multicomponent nature underlies the extraordinary mechanical properties of spider dragline silk.</title>
        <authorList>
            <person name="Kono N."/>
            <person name="Nakamura H."/>
            <person name="Mori M."/>
            <person name="Yoshida Y."/>
            <person name="Ohtoshi R."/>
            <person name="Malay A.D."/>
            <person name="Moran D.A.P."/>
            <person name="Tomita M."/>
            <person name="Numata K."/>
            <person name="Arakawa K."/>
        </authorList>
    </citation>
    <scope>NUCLEOTIDE SEQUENCE</scope>
</reference>
<accession>A0A8X6TDM6</accession>
<sequence>MCKCGNHVCPQQIESKLPPKFQGLGEQEITSWRHDPEKKREICRTFNQLPESDRYTSTTYLNDYKVQPDIAGSIETAHLKTNLKCESGVVEKESTYFRDFIPWSEEDMELFRSKLAKPGGEEGDGAALKFPVDVTKLKPQSKMLKISTAD</sequence>
<dbReference type="AlphaFoldDB" id="A0A8X6TDM6"/>
<protein>
    <submittedName>
        <fullName evidence="1">Uncharacterized protein</fullName>
    </submittedName>
</protein>
<name>A0A8X6TDM6_NEPPI</name>
<evidence type="ECO:0000313" key="1">
    <source>
        <dbReference type="EMBL" id="GFT04811.1"/>
    </source>
</evidence>
<keyword evidence="2" id="KW-1185">Reference proteome</keyword>
<organism evidence="1 2">
    <name type="scientific">Nephila pilipes</name>
    <name type="common">Giant wood spider</name>
    <name type="synonym">Nephila maculata</name>
    <dbReference type="NCBI Taxonomy" id="299642"/>
    <lineage>
        <taxon>Eukaryota</taxon>
        <taxon>Metazoa</taxon>
        <taxon>Ecdysozoa</taxon>
        <taxon>Arthropoda</taxon>
        <taxon>Chelicerata</taxon>
        <taxon>Arachnida</taxon>
        <taxon>Araneae</taxon>
        <taxon>Araneomorphae</taxon>
        <taxon>Entelegynae</taxon>
        <taxon>Araneoidea</taxon>
        <taxon>Nephilidae</taxon>
        <taxon>Nephila</taxon>
    </lineage>
</organism>
<gene>
    <name evidence="1" type="primary">AVEN_39636_1</name>
    <name evidence="1" type="ORF">NPIL_464301</name>
</gene>
<proteinExistence type="predicted"/>
<dbReference type="Proteomes" id="UP000887013">
    <property type="component" value="Unassembled WGS sequence"/>
</dbReference>
<evidence type="ECO:0000313" key="2">
    <source>
        <dbReference type="Proteomes" id="UP000887013"/>
    </source>
</evidence>
<comment type="caution">
    <text evidence="1">The sequence shown here is derived from an EMBL/GenBank/DDBJ whole genome shotgun (WGS) entry which is preliminary data.</text>
</comment>